<evidence type="ECO:0000256" key="1">
    <source>
        <dbReference type="SAM" id="MobiDB-lite"/>
    </source>
</evidence>
<dbReference type="OrthoDB" id="4640418at2"/>
<dbReference type="KEGG" id="mauu:NCTC10437_01382"/>
<evidence type="ECO:0000313" key="4">
    <source>
        <dbReference type="Proteomes" id="UP000279306"/>
    </source>
</evidence>
<accession>A0A3S4RJS0</accession>
<gene>
    <name evidence="3" type="ORF">NCTC10437_01382</name>
</gene>
<feature type="signal peptide" evidence="2">
    <location>
        <begin position="1"/>
        <end position="37"/>
    </location>
</feature>
<evidence type="ECO:0000256" key="2">
    <source>
        <dbReference type="SAM" id="SignalP"/>
    </source>
</evidence>
<keyword evidence="4" id="KW-1185">Reference proteome</keyword>
<dbReference type="RefSeq" id="WP_048630279.1">
    <property type="nucleotide sequence ID" value="NZ_CVQQ01000001.1"/>
</dbReference>
<keyword evidence="2" id="KW-0732">Signal</keyword>
<sequence length="107" mass="11035">MSKTTGGRSRARKLVAGAALVAAPAALLAFSSATASADDLRPDRTVTSRQGTVSGDATFGEVRGADDYLHAQGEIRGSQRAVPDRLRGTRAAPFLPRWSGGPGIGGW</sequence>
<feature type="chain" id="PRO_5018622651" description="Secreted protein" evidence="2">
    <location>
        <begin position="38"/>
        <end position="107"/>
    </location>
</feature>
<name>A0A3S4RJS0_MYCAU</name>
<reference evidence="3 4" key="1">
    <citation type="submission" date="2018-12" db="EMBL/GenBank/DDBJ databases">
        <authorList>
            <consortium name="Pathogen Informatics"/>
        </authorList>
    </citation>
    <scope>NUCLEOTIDE SEQUENCE [LARGE SCALE GENOMIC DNA]</scope>
    <source>
        <strain evidence="3 4">NCTC10437</strain>
    </source>
</reference>
<organism evidence="3 4">
    <name type="scientific">Mycolicibacterium aurum</name>
    <name type="common">Mycobacterium aurum</name>
    <dbReference type="NCBI Taxonomy" id="1791"/>
    <lineage>
        <taxon>Bacteria</taxon>
        <taxon>Bacillati</taxon>
        <taxon>Actinomycetota</taxon>
        <taxon>Actinomycetes</taxon>
        <taxon>Mycobacteriales</taxon>
        <taxon>Mycobacteriaceae</taxon>
        <taxon>Mycolicibacterium</taxon>
    </lineage>
</organism>
<dbReference type="Proteomes" id="UP000279306">
    <property type="component" value="Chromosome"/>
</dbReference>
<evidence type="ECO:0000313" key="3">
    <source>
        <dbReference type="EMBL" id="VEG52285.1"/>
    </source>
</evidence>
<dbReference type="EMBL" id="LR134356">
    <property type="protein sequence ID" value="VEG52285.1"/>
    <property type="molecule type" value="Genomic_DNA"/>
</dbReference>
<proteinExistence type="predicted"/>
<protein>
    <recommendedName>
        <fullName evidence="5">Secreted protein</fullName>
    </recommendedName>
</protein>
<evidence type="ECO:0008006" key="5">
    <source>
        <dbReference type="Google" id="ProtNLM"/>
    </source>
</evidence>
<feature type="region of interest" description="Disordered" evidence="1">
    <location>
        <begin position="38"/>
        <end position="57"/>
    </location>
</feature>
<dbReference type="AlphaFoldDB" id="A0A3S4RJS0"/>